<keyword evidence="1" id="KW-0472">Membrane</keyword>
<keyword evidence="1" id="KW-0812">Transmembrane</keyword>
<feature type="transmembrane region" description="Helical" evidence="1">
    <location>
        <begin position="24"/>
        <end position="46"/>
    </location>
</feature>
<evidence type="ECO:0000313" key="2">
    <source>
        <dbReference type="EMBL" id="KPU45068.1"/>
    </source>
</evidence>
<protein>
    <submittedName>
        <fullName evidence="2">Uncharacterized protein</fullName>
    </submittedName>
</protein>
<evidence type="ECO:0000256" key="1">
    <source>
        <dbReference type="SAM" id="Phobius"/>
    </source>
</evidence>
<dbReference type="STRING" id="36849.OXPF_15460"/>
<accession>A0A0P8WAU8</accession>
<proteinExistence type="predicted"/>
<evidence type="ECO:0000313" key="3">
    <source>
        <dbReference type="Proteomes" id="UP000050326"/>
    </source>
</evidence>
<keyword evidence="1" id="KW-1133">Transmembrane helix</keyword>
<name>A0A0P8WAU8_9CLOT</name>
<dbReference type="EMBL" id="LKET01000028">
    <property type="protein sequence ID" value="KPU45068.1"/>
    <property type="molecule type" value="Genomic_DNA"/>
</dbReference>
<comment type="caution">
    <text evidence="2">The sequence shown here is derived from an EMBL/GenBank/DDBJ whole genome shotgun (WGS) entry which is preliminary data.</text>
</comment>
<gene>
    <name evidence="2" type="ORF">OXPF_15460</name>
</gene>
<sequence>MSAGKEGNTVGNVKNMLKNRRGDAFVFLLILIFFILTLAAILMEYFRMESLYQQAEYVLQRGVNSAVEYAMRDEYRRDGYLLLDTEEAQTQLYEYLHDSMGLDAELNKYAGTQWNYRLEIKELLVTESPPRLTLTGEIVSRSVFSFLTGEVRLPFTISSVNTQTTEGGLE</sequence>
<reference evidence="2 3" key="1">
    <citation type="submission" date="2015-09" db="EMBL/GenBank/DDBJ databases">
        <title>Genome sequence of Oxobacter pfennigii DSM 3222.</title>
        <authorList>
            <person name="Poehlein A."/>
            <person name="Bengelsdorf F.R."/>
            <person name="Schiel-Bengelsdorf B."/>
            <person name="Duerre P."/>
            <person name="Daniel R."/>
        </authorList>
    </citation>
    <scope>NUCLEOTIDE SEQUENCE [LARGE SCALE GENOMIC DNA]</scope>
    <source>
        <strain evidence="2 3">DSM 3222</strain>
    </source>
</reference>
<dbReference type="Proteomes" id="UP000050326">
    <property type="component" value="Unassembled WGS sequence"/>
</dbReference>
<dbReference type="AlphaFoldDB" id="A0A0P8WAU8"/>
<keyword evidence="3" id="KW-1185">Reference proteome</keyword>
<dbReference type="PATRIC" id="fig|36849.3.peg.1636"/>
<organism evidence="2 3">
    <name type="scientific">Oxobacter pfennigii</name>
    <dbReference type="NCBI Taxonomy" id="36849"/>
    <lineage>
        <taxon>Bacteria</taxon>
        <taxon>Bacillati</taxon>
        <taxon>Bacillota</taxon>
        <taxon>Clostridia</taxon>
        <taxon>Eubacteriales</taxon>
        <taxon>Clostridiaceae</taxon>
        <taxon>Oxobacter</taxon>
    </lineage>
</organism>